<dbReference type="RefSeq" id="WP_089220588.1">
    <property type="nucleotide sequence ID" value="NZ_FZOS01000021.1"/>
</dbReference>
<proteinExistence type="predicted"/>
<dbReference type="AlphaFoldDB" id="A0A239I761"/>
<protein>
    <recommendedName>
        <fullName evidence="4">DUF2958 domain-containing protein</fullName>
    </recommendedName>
</protein>
<sequence>MIVLPAPLRHALRQQAARCAQAEAGGMPLDPPPLLKLFNPLGAATWLVTELGEDGDTLFGLADLGFGCPELGHFSLGEIGGIRLPFGLAIERDILFESRDPLSVWAHWAGRSGSIRAAETLLARAPFLRGIPLPRTAPSPANDAGGDAGSDDAGNGHDIGSEP</sequence>
<keyword evidence="3" id="KW-1185">Reference proteome</keyword>
<evidence type="ECO:0000313" key="2">
    <source>
        <dbReference type="EMBL" id="SNS88164.1"/>
    </source>
</evidence>
<evidence type="ECO:0000256" key="1">
    <source>
        <dbReference type="SAM" id="MobiDB-lite"/>
    </source>
</evidence>
<organism evidence="2 3">
    <name type="scientific">Edaphosphingomonas laterariae</name>
    <dbReference type="NCBI Taxonomy" id="861865"/>
    <lineage>
        <taxon>Bacteria</taxon>
        <taxon>Pseudomonadati</taxon>
        <taxon>Pseudomonadota</taxon>
        <taxon>Alphaproteobacteria</taxon>
        <taxon>Sphingomonadales</taxon>
        <taxon>Rhizorhabdaceae</taxon>
        <taxon>Edaphosphingomonas</taxon>
    </lineage>
</organism>
<dbReference type="InterPro" id="IPR021341">
    <property type="entry name" value="DUF2958"/>
</dbReference>
<name>A0A239I761_9SPHN</name>
<dbReference type="OrthoDB" id="1070337at2"/>
<evidence type="ECO:0000313" key="3">
    <source>
        <dbReference type="Proteomes" id="UP000198281"/>
    </source>
</evidence>
<accession>A0A239I761</accession>
<reference evidence="3" key="1">
    <citation type="submission" date="2017-06" db="EMBL/GenBank/DDBJ databases">
        <authorList>
            <person name="Varghese N."/>
            <person name="Submissions S."/>
        </authorList>
    </citation>
    <scope>NUCLEOTIDE SEQUENCE [LARGE SCALE GENOMIC DNA]</scope>
    <source>
        <strain evidence="3">LNB2</strain>
    </source>
</reference>
<dbReference type="Pfam" id="PF11171">
    <property type="entry name" value="DUF2958"/>
    <property type="match status" value="1"/>
</dbReference>
<dbReference type="Proteomes" id="UP000198281">
    <property type="component" value="Unassembled WGS sequence"/>
</dbReference>
<feature type="region of interest" description="Disordered" evidence="1">
    <location>
        <begin position="134"/>
        <end position="163"/>
    </location>
</feature>
<gene>
    <name evidence="2" type="ORF">SAMN06295912_12129</name>
</gene>
<dbReference type="EMBL" id="FZOS01000021">
    <property type="protein sequence ID" value="SNS88164.1"/>
    <property type="molecule type" value="Genomic_DNA"/>
</dbReference>
<evidence type="ECO:0008006" key="4">
    <source>
        <dbReference type="Google" id="ProtNLM"/>
    </source>
</evidence>